<reference evidence="5" key="1">
    <citation type="journal article" date="2021" name="Proc. Natl. Acad. Sci. U.S.A.">
        <title>Three genomes in the algal genus Volvox reveal the fate of a haploid sex-determining region after a transition to homothallism.</title>
        <authorList>
            <person name="Yamamoto K."/>
            <person name="Hamaji T."/>
            <person name="Kawai-Toyooka H."/>
            <person name="Matsuzaki R."/>
            <person name="Takahashi F."/>
            <person name="Nishimura Y."/>
            <person name="Kawachi M."/>
            <person name="Noguchi H."/>
            <person name="Minakuchi Y."/>
            <person name="Umen J.G."/>
            <person name="Toyoda A."/>
            <person name="Nozaki H."/>
        </authorList>
    </citation>
    <scope>NUCLEOTIDE SEQUENCE</scope>
    <source>
        <strain evidence="5">NIES-3785</strain>
        <strain evidence="4">NIES-3786</strain>
    </source>
</reference>
<comment type="caution">
    <text evidence="5">The sequence shown here is derived from an EMBL/GenBank/DDBJ whole genome shotgun (WGS) entry which is preliminary data.</text>
</comment>
<keyword evidence="2" id="KW-0802">TPR repeat</keyword>
<protein>
    <recommendedName>
        <fullName evidence="3">MalT-like winged helix domain-containing protein</fullName>
    </recommendedName>
</protein>
<organism evidence="5 6">
    <name type="scientific">Volvox reticuliferus</name>
    <dbReference type="NCBI Taxonomy" id="1737510"/>
    <lineage>
        <taxon>Eukaryota</taxon>
        <taxon>Viridiplantae</taxon>
        <taxon>Chlorophyta</taxon>
        <taxon>core chlorophytes</taxon>
        <taxon>Chlorophyceae</taxon>
        <taxon>CS clade</taxon>
        <taxon>Chlamydomonadales</taxon>
        <taxon>Volvocaceae</taxon>
        <taxon>Volvox</taxon>
    </lineage>
</organism>
<dbReference type="SUPFAM" id="SSF52540">
    <property type="entry name" value="P-loop containing nucleoside triphosphate hydrolases"/>
    <property type="match status" value="1"/>
</dbReference>
<dbReference type="Pfam" id="PF25873">
    <property type="entry name" value="WHD_MalT"/>
    <property type="match status" value="1"/>
</dbReference>
<evidence type="ECO:0000313" key="7">
    <source>
        <dbReference type="Proteomes" id="UP000747110"/>
    </source>
</evidence>
<evidence type="ECO:0000256" key="1">
    <source>
        <dbReference type="ARBA" id="ARBA00022737"/>
    </source>
</evidence>
<dbReference type="PANTHER" id="PTHR45641">
    <property type="entry name" value="TETRATRICOPEPTIDE REPEAT PROTEIN (AFU_ORTHOLOGUE AFUA_6G03870)"/>
    <property type="match status" value="1"/>
</dbReference>
<dbReference type="EMBL" id="BNCQ01000026">
    <property type="protein sequence ID" value="GIM08049.1"/>
    <property type="molecule type" value="Genomic_DNA"/>
</dbReference>
<accession>A0A8J4LSE6</accession>
<keyword evidence="1" id="KW-0677">Repeat</keyword>
<dbReference type="Pfam" id="PF13374">
    <property type="entry name" value="TPR_10"/>
    <property type="match status" value="1"/>
</dbReference>
<evidence type="ECO:0000313" key="6">
    <source>
        <dbReference type="Proteomes" id="UP000722791"/>
    </source>
</evidence>
<evidence type="ECO:0000313" key="5">
    <source>
        <dbReference type="EMBL" id="GIM08049.1"/>
    </source>
</evidence>
<feature type="domain" description="MalT-like winged helix" evidence="3">
    <location>
        <begin position="255"/>
        <end position="331"/>
    </location>
</feature>
<dbReference type="Gene3D" id="3.40.50.300">
    <property type="entry name" value="P-loop containing nucleotide triphosphate hydrolases"/>
    <property type="match status" value="1"/>
</dbReference>
<sequence>MQDMLKFLEGNCVLVISGEPGQGKTELAYKACQEAVRAGLFPGGTFQMDLSVHMEVYVRDKRDIISWLLDAFGCPAGWAPGRSALSARLKELAAMQQRMLLLIDHAPGLWGMDKNPYGLKHLLKQACVELPHLSVIVTCRKSGKPFSYEASGILKEIRLEGGLILKESVEMLEALCPAVAGCGSPLEAVAGEVNGDPGVLLLVGMYINIQIELQSQQPEQVLKKKLLPFINSVMKLEPGNTWYERYERYERMACKVVAALPDEDRQVLFCLCLFPAAFTKEAAEKVLGSEDRIAVLERLRTAGLVHCPSSDGTYEVHEVIRKQCRAMLQNDKVLLRDAQRFVLEYARLMRSITDLYITSAPQAFRLAQKEKHNILQALNLPDLYYRLSEDCCKPLVDILMHLLHLPVVNIYDPSSVIVIFTGLREFFFTKQHKAGMTACLVLMSSFEWVTKDTVHSILRHQHLSSMYGRAAASLKELSSDQSYQAVNIMGRRLLRRIVRKHYDLKGKRDHLKESLKDLEEASQLLASALDDVKSTSWFKIEQLLVNIELCSTLYELVVEEKGAEEWDHRANVTMENLTRLADQLFMGEGKATFHPLRALCLEKKGCLLEVLGEHDSALGVHKAALDIRKRIFGKRHPEVTVSLSQIGISYMNMEGSGDEAENALLEALQVFKDTLGSDHERVANVQGNLGKLFQKRGDYHKAEAAIRDYEYCPLSEKVKKLLSELDHMLAQRKMEAAGGSSAGLSGGQAS</sequence>
<dbReference type="InterPro" id="IPR027417">
    <property type="entry name" value="P-loop_NTPase"/>
</dbReference>
<evidence type="ECO:0000259" key="3">
    <source>
        <dbReference type="Pfam" id="PF25873"/>
    </source>
</evidence>
<name>A0A8J4LSE6_9CHLO</name>
<proteinExistence type="predicted"/>
<gene>
    <name evidence="4" type="ORF">Vretifemale_9603</name>
    <name evidence="5" type="ORF">Vretimale_12139</name>
</gene>
<keyword evidence="7" id="KW-1185">Reference proteome</keyword>
<dbReference type="SUPFAM" id="SSF48452">
    <property type="entry name" value="TPR-like"/>
    <property type="match status" value="1"/>
</dbReference>
<evidence type="ECO:0000313" key="4">
    <source>
        <dbReference type="EMBL" id="GIL80361.1"/>
    </source>
</evidence>
<dbReference type="PANTHER" id="PTHR45641:SF19">
    <property type="entry name" value="NEPHROCYSTIN-3"/>
    <property type="match status" value="1"/>
</dbReference>
<dbReference type="InterPro" id="IPR059106">
    <property type="entry name" value="WHD_MalT"/>
</dbReference>
<dbReference type="AlphaFoldDB" id="A0A8J4LSE6"/>
<evidence type="ECO:0000256" key="2">
    <source>
        <dbReference type="ARBA" id="ARBA00022803"/>
    </source>
</evidence>
<dbReference type="Gene3D" id="1.25.40.10">
    <property type="entry name" value="Tetratricopeptide repeat domain"/>
    <property type="match status" value="1"/>
</dbReference>
<dbReference type="Proteomes" id="UP000747110">
    <property type="component" value="Unassembled WGS sequence"/>
</dbReference>
<dbReference type="EMBL" id="BNCP01000018">
    <property type="protein sequence ID" value="GIL80361.1"/>
    <property type="molecule type" value="Genomic_DNA"/>
</dbReference>
<dbReference type="Proteomes" id="UP000722791">
    <property type="component" value="Unassembled WGS sequence"/>
</dbReference>
<dbReference type="OrthoDB" id="551795at2759"/>
<dbReference type="InterPro" id="IPR011990">
    <property type="entry name" value="TPR-like_helical_dom_sf"/>
</dbReference>
<dbReference type="Pfam" id="PF13424">
    <property type="entry name" value="TPR_12"/>
    <property type="match status" value="1"/>
</dbReference>